<sequence length="225" mass="25345">MAQRVTGHGPARHQLARSPQPAHPHPRRCREPASQEAPVPAVERNVPEQYPVLRRTQTGHRPSRGRHVHGRRNDHHQRRHDDVHDGRVPGRQAPQDPDQFVPDGGTAARLERERDHRPRREGLPRAERDPVPVRQRHHPAPLRRQDVHERLRPVAARPDGSGSAADPGGEAPDQPGGGTDRAGRQFQVRAQGGPDPVRSRSRVDRHHGHRRVGQGRPDARAVRRQ</sequence>
<evidence type="ECO:0000313" key="2">
    <source>
        <dbReference type="EMBL" id="EEF23254.1"/>
    </source>
</evidence>
<dbReference type="Proteomes" id="UP000008311">
    <property type="component" value="Unassembled WGS sequence"/>
</dbReference>
<feature type="non-terminal residue" evidence="2">
    <location>
        <position position="225"/>
    </location>
</feature>
<dbReference type="InParanoid" id="B9TLL0"/>
<feature type="region of interest" description="Disordered" evidence="1">
    <location>
        <begin position="1"/>
        <end position="225"/>
    </location>
</feature>
<protein>
    <submittedName>
        <fullName evidence="2">Uncharacterized protein</fullName>
    </submittedName>
</protein>
<evidence type="ECO:0000256" key="1">
    <source>
        <dbReference type="SAM" id="MobiDB-lite"/>
    </source>
</evidence>
<organism evidence="2 3">
    <name type="scientific">Ricinus communis</name>
    <name type="common">Castor bean</name>
    <dbReference type="NCBI Taxonomy" id="3988"/>
    <lineage>
        <taxon>Eukaryota</taxon>
        <taxon>Viridiplantae</taxon>
        <taxon>Streptophyta</taxon>
        <taxon>Embryophyta</taxon>
        <taxon>Tracheophyta</taxon>
        <taxon>Spermatophyta</taxon>
        <taxon>Magnoliopsida</taxon>
        <taxon>eudicotyledons</taxon>
        <taxon>Gunneridae</taxon>
        <taxon>Pentapetalae</taxon>
        <taxon>rosids</taxon>
        <taxon>fabids</taxon>
        <taxon>Malpighiales</taxon>
        <taxon>Euphorbiaceae</taxon>
        <taxon>Acalyphoideae</taxon>
        <taxon>Acalypheae</taxon>
        <taxon>Ricinus</taxon>
    </lineage>
</organism>
<reference evidence="3" key="1">
    <citation type="journal article" date="2010" name="Nat. Biotechnol.">
        <title>Draft genome sequence of the oilseed species Ricinus communis.</title>
        <authorList>
            <person name="Chan A.P."/>
            <person name="Crabtree J."/>
            <person name="Zhao Q."/>
            <person name="Lorenzi H."/>
            <person name="Orvis J."/>
            <person name="Puiu D."/>
            <person name="Melake-Berhan A."/>
            <person name="Jones K.M."/>
            <person name="Redman J."/>
            <person name="Chen G."/>
            <person name="Cahoon E.B."/>
            <person name="Gedil M."/>
            <person name="Stanke M."/>
            <person name="Haas B.J."/>
            <person name="Wortman J.R."/>
            <person name="Fraser-Liggett C.M."/>
            <person name="Ravel J."/>
            <person name="Rabinowicz P.D."/>
        </authorList>
    </citation>
    <scope>NUCLEOTIDE SEQUENCE [LARGE SCALE GENOMIC DNA]</scope>
    <source>
        <strain evidence="3">cv. Hale</strain>
    </source>
</reference>
<keyword evidence="3" id="KW-1185">Reference proteome</keyword>
<feature type="compositionally biased region" description="Basic and acidic residues" evidence="1">
    <location>
        <begin position="109"/>
        <end position="131"/>
    </location>
</feature>
<gene>
    <name evidence="2" type="ORF">RCOM_1993700</name>
</gene>
<feature type="compositionally biased region" description="Basic residues" evidence="1">
    <location>
        <begin position="203"/>
        <end position="213"/>
    </location>
</feature>
<proteinExistence type="predicted"/>
<name>B9TLL0_RICCO</name>
<accession>B9TLL0</accession>
<feature type="compositionally biased region" description="Basic and acidic residues" evidence="1">
    <location>
        <begin position="143"/>
        <end position="152"/>
    </location>
</feature>
<feature type="compositionally biased region" description="Basic residues" evidence="1">
    <location>
        <begin position="57"/>
        <end position="78"/>
    </location>
</feature>
<feature type="compositionally biased region" description="Basic and acidic residues" evidence="1">
    <location>
        <begin position="79"/>
        <end position="88"/>
    </location>
</feature>
<dbReference type="EMBL" id="EQ987055">
    <property type="protein sequence ID" value="EEF23254.1"/>
    <property type="molecule type" value="Genomic_DNA"/>
</dbReference>
<dbReference type="AlphaFoldDB" id="B9TLL0"/>
<evidence type="ECO:0000313" key="3">
    <source>
        <dbReference type="Proteomes" id="UP000008311"/>
    </source>
</evidence>